<accession>A0A0A1TTK3</accession>
<dbReference type="HOGENOM" id="CLU_1090653_0_0_1"/>
<dbReference type="AlphaFoldDB" id="A0A0A1TTK3"/>
<reference evidence="3 4" key="1">
    <citation type="journal article" date="2015" name="Genome Announc.">
        <title>Draft Genome Sequence and Gene Annotation of the Entomopathogenic Fungus Verticillium hemipterigenum.</title>
        <authorList>
            <person name="Horn F."/>
            <person name="Habel A."/>
            <person name="Scharf D.H."/>
            <person name="Dworschak J."/>
            <person name="Brakhage A.A."/>
            <person name="Guthke R."/>
            <person name="Hertweck C."/>
            <person name="Linde J."/>
        </authorList>
    </citation>
    <scope>NUCLEOTIDE SEQUENCE [LARGE SCALE GENOMIC DNA]</scope>
</reference>
<dbReference type="Proteomes" id="UP000039046">
    <property type="component" value="Unassembled WGS sequence"/>
</dbReference>
<gene>
    <name evidence="3" type="ORF">VHEMI10635</name>
</gene>
<sequence>MVCIKKILAYTLVASVSLGRCSSTNETYGILPSYAVTEQADYPHEPATNGSMHNSTTSKQHGPISLKAEREAWIMKETRELFGKRLSEAEYARRNWLWLRCRSHSALSFDMGGTWFGKDGEDLREHMDKYVCPIEGWQFKYVGHQGWGDAMVSFESSGPWCYLDNVVAGMIDFTKSARYKYKREFYVWDCPGLESYEFWGTERAGKSWPGAGDDYDEGAKADDSKGPELNLGAWNSDPADPDEIYDTFVDDPMGH</sequence>
<keyword evidence="2" id="KW-0732">Signal</keyword>
<dbReference type="OrthoDB" id="10653003at2759"/>
<organism evidence="3 4">
    <name type="scientific">[Torrubiella] hemipterigena</name>
    <dbReference type="NCBI Taxonomy" id="1531966"/>
    <lineage>
        <taxon>Eukaryota</taxon>
        <taxon>Fungi</taxon>
        <taxon>Dikarya</taxon>
        <taxon>Ascomycota</taxon>
        <taxon>Pezizomycotina</taxon>
        <taxon>Sordariomycetes</taxon>
        <taxon>Hypocreomycetidae</taxon>
        <taxon>Hypocreales</taxon>
        <taxon>Clavicipitaceae</taxon>
        <taxon>Clavicipitaceae incertae sedis</taxon>
        <taxon>'Torrubiella' clade</taxon>
    </lineage>
</organism>
<evidence type="ECO:0000256" key="2">
    <source>
        <dbReference type="SAM" id="SignalP"/>
    </source>
</evidence>
<feature type="signal peptide" evidence="2">
    <location>
        <begin position="1"/>
        <end position="23"/>
    </location>
</feature>
<dbReference type="EMBL" id="CDHN01000008">
    <property type="protein sequence ID" value="CEJ95137.1"/>
    <property type="molecule type" value="Genomic_DNA"/>
</dbReference>
<feature type="compositionally biased region" description="Basic and acidic residues" evidence="1">
    <location>
        <begin position="217"/>
        <end position="226"/>
    </location>
</feature>
<evidence type="ECO:0000313" key="4">
    <source>
        <dbReference type="Proteomes" id="UP000039046"/>
    </source>
</evidence>
<feature type="region of interest" description="Disordered" evidence="1">
    <location>
        <begin position="42"/>
        <end position="64"/>
    </location>
</feature>
<feature type="compositionally biased region" description="Acidic residues" evidence="1">
    <location>
        <begin position="239"/>
        <end position="249"/>
    </location>
</feature>
<protein>
    <submittedName>
        <fullName evidence="3">Uncharacterized protein</fullName>
    </submittedName>
</protein>
<feature type="chain" id="PRO_5001990514" evidence="2">
    <location>
        <begin position="24"/>
        <end position="255"/>
    </location>
</feature>
<dbReference type="STRING" id="1531966.A0A0A1TTK3"/>
<name>A0A0A1TTK3_9HYPO</name>
<keyword evidence="4" id="KW-1185">Reference proteome</keyword>
<feature type="compositionally biased region" description="Polar residues" evidence="1">
    <location>
        <begin position="48"/>
        <end position="60"/>
    </location>
</feature>
<evidence type="ECO:0000313" key="3">
    <source>
        <dbReference type="EMBL" id="CEJ95137.1"/>
    </source>
</evidence>
<proteinExistence type="predicted"/>
<feature type="region of interest" description="Disordered" evidence="1">
    <location>
        <begin position="208"/>
        <end position="255"/>
    </location>
</feature>
<evidence type="ECO:0000256" key="1">
    <source>
        <dbReference type="SAM" id="MobiDB-lite"/>
    </source>
</evidence>